<feature type="non-terminal residue" evidence="5">
    <location>
        <position position="161"/>
    </location>
</feature>
<dbReference type="PANTHER" id="PTHR15818:SF2">
    <property type="entry name" value="G-PATCH DOMAIN AND KOW MOTIFS-CONTAINING PROTEIN"/>
    <property type="match status" value="1"/>
</dbReference>
<evidence type="ECO:0000256" key="3">
    <source>
        <dbReference type="SAM" id="MobiDB-lite"/>
    </source>
</evidence>
<proteinExistence type="predicted"/>
<dbReference type="Proteomes" id="UP000663844">
    <property type="component" value="Unassembled WGS sequence"/>
</dbReference>
<dbReference type="GO" id="GO:0005681">
    <property type="term" value="C:spliceosomal complex"/>
    <property type="evidence" value="ECO:0007669"/>
    <property type="project" value="TreeGrafter"/>
</dbReference>
<dbReference type="InterPro" id="IPR045166">
    <property type="entry name" value="Spp2-like"/>
</dbReference>
<gene>
    <name evidence="5" type="ORF">OXD698_LOCUS52559</name>
</gene>
<organism evidence="5 6">
    <name type="scientific">Adineta steineri</name>
    <dbReference type="NCBI Taxonomy" id="433720"/>
    <lineage>
        <taxon>Eukaryota</taxon>
        <taxon>Metazoa</taxon>
        <taxon>Spiralia</taxon>
        <taxon>Gnathifera</taxon>
        <taxon>Rotifera</taxon>
        <taxon>Eurotatoria</taxon>
        <taxon>Bdelloidea</taxon>
        <taxon>Adinetida</taxon>
        <taxon>Adinetidae</taxon>
        <taxon>Adineta</taxon>
    </lineage>
</organism>
<sequence>MNNVAPAASQFDSSTTNNNEQPELLIGFDNGEIQSNAPTVKKEELVIPTQPNAHHKFFKLKTSLQKTIESNESINQLDDDARRALILEAKDANENWNERNENGTIRVHTIEQDSTNTFMTDLGNDTTEIEQKKEEEKEVENADYDQVPIEEFGMAVLRGMG</sequence>
<protein>
    <recommendedName>
        <fullName evidence="4">Spp2/MOS2 G-patch domain-containing protein</fullName>
    </recommendedName>
</protein>
<dbReference type="GO" id="GO:0000398">
    <property type="term" value="P:mRNA splicing, via spliceosome"/>
    <property type="evidence" value="ECO:0007669"/>
    <property type="project" value="InterPro"/>
</dbReference>
<name>A0A820QAD6_9BILA</name>
<feature type="compositionally biased region" description="Polar residues" evidence="3">
    <location>
        <begin position="10"/>
        <end position="21"/>
    </location>
</feature>
<evidence type="ECO:0000259" key="4">
    <source>
        <dbReference type="Pfam" id="PF12656"/>
    </source>
</evidence>
<comment type="subcellular location">
    <subcellularLocation>
        <location evidence="1">Nucleus</location>
    </subcellularLocation>
</comment>
<comment type="caution">
    <text evidence="5">The sequence shown here is derived from an EMBL/GenBank/DDBJ whole genome shotgun (WGS) entry which is preliminary data.</text>
</comment>
<evidence type="ECO:0000256" key="2">
    <source>
        <dbReference type="ARBA" id="ARBA00023242"/>
    </source>
</evidence>
<feature type="region of interest" description="Disordered" evidence="3">
    <location>
        <begin position="1"/>
        <end position="21"/>
    </location>
</feature>
<evidence type="ECO:0000256" key="1">
    <source>
        <dbReference type="ARBA" id="ARBA00004123"/>
    </source>
</evidence>
<dbReference type="Pfam" id="PF12656">
    <property type="entry name" value="G-patch_2"/>
    <property type="match status" value="1"/>
</dbReference>
<evidence type="ECO:0000313" key="5">
    <source>
        <dbReference type="EMBL" id="CAF4419703.1"/>
    </source>
</evidence>
<reference evidence="5" key="1">
    <citation type="submission" date="2021-02" db="EMBL/GenBank/DDBJ databases">
        <authorList>
            <person name="Nowell W R."/>
        </authorList>
    </citation>
    <scope>NUCLEOTIDE SEQUENCE</scope>
</reference>
<feature type="domain" description="Spp2/MOS2 G-patch" evidence="4">
    <location>
        <begin position="135"/>
        <end position="161"/>
    </location>
</feature>
<accession>A0A820QAD6</accession>
<dbReference type="EMBL" id="CAJOAZ010028722">
    <property type="protein sequence ID" value="CAF4419703.1"/>
    <property type="molecule type" value="Genomic_DNA"/>
</dbReference>
<dbReference type="AlphaFoldDB" id="A0A820QAD6"/>
<evidence type="ECO:0000313" key="6">
    <source>
        <dbReference type="Proteomes" id="UP000663844"/>
    </source>
</evidence>
<dbReference type="InterPro" id="IPR026822">
    <property type="entry name" value="Spp2/MOS2_G-patch"/>
</dbReference>
<dbReference type="PANTHER" id="PTHR15818">
    <property type="entry name" value="G PATCH AND KOW-CONTAINING"/>
    <property type="match status" value="1"/>
</dbReference>
<keyword evidence="2" id="KW-0539">Nucleus</keyword>